<dbReference type="CDD" id="cd01745">
    <property type="entry name" value="GATase1_2"/>
    <property type="match status" value="1"/>
</dbReference>
<dbReference type="InterPro" id="IPR029062">
    <property type="entry name" value="Class_I_gatase-like"/>
</dbReference>
<dbReference type="PANTHER" id="PTHR43235:SF1">
    <property type="entry name" value="GLUTAMINE AMIDOTRANSFERASE PB2B2.05-RELATED"/>
    <property type="match status" value="1"/>
</dbReference>
<gene>
    <name evidence="2" type="ORF">LX15_005168</name>
</gene>
<dbReference type="Proteomes" id="UP001205311">
    <property type="component" value="Unassembled WGS sequence"/>
</dbReference>
<dbReference type="InterPro" id="IPR044668">
    <property type="entry name" value="PuuD-like"/>
</dbReference>
<reference evidence="2 3" key="1">
    <citation type="submission" date="2022-06" db="EMBL/GenBank/DDBJ databases">
        <title>Genomic Encyclopedia of Archaeal and Bacterial Type Strains, Phase II (KMG-II): from individual species to whole genera.</title>
        <authorList>
            <person name="Goeker M."/>
        </authorList>
    </citation>
    <scope>NUCLEOTIDE SEQUENCE [LARGE SCALE GENOMIC DNA]</scope>
    <source>
        <strain evidence="2 3">DSM 40477</strain>
    </source>
</reference>
<evidence type="ECO:0000313" key="2">
    <source>
        <dbReference type="EMBL" id="MCP2261442.1"/>
    </source>
</evidence>
<accession>A0ABT1I0Y5</accession>
<dbReference type="PROSITE" id="PS51273">
    <property type="entry name" value="GATASE_TYPE_1"/>
    <property type="match status" value="1"/>
</dbReference>
<feature type="compositionally biased region" description="Acidic residues" evidence="1">
    <location>
        <begin position="228"/>
        <end position="239"/>
    </location>
</feature>
<dbReference type="Pfam" id="PF07722">
    <property type="entry name" value="Peptidase_C26"/>
    <property type="match status" value="1"/>
</dbReference>
<keyword evidence="3" id="KW-1185">Reference proteome</keyword>
<dbReference type="InterPro" id="IPR011697">
    <property type="entry name" value="Peptidase_C26"/>
</dbReference>
<name>A0ABT1I0Y5_STRSD</name>
<evidence type="ECO:0000256" key="1">
    <source>
        <dbReference type="SAM" id="MobiDB-lite"/>
    </source>
</evidence>
<dbReference type="EMBL" id="JAMTCP010000042">
    <property type="protein sequence ID" value="MCP2261442.1"/>
    <property type="molecule type" value="Genomic_DNA"/>
</dbReference>
<organism evidence="2 3">
    <name type="scientific">Streptoalloteichus tenebrarius (strain ATCC 17920 / DSM 40477 / JCM 4838 / CBS 697.72 / NBRC 16177 / NCIMB 11028 / NRRL B-12390 / A12253. 1 / ISP 5477)</name>
    <name type="common">Streptomyces tenebrarius</name>
    <dbReference type="NCBI Taxonomy" id="1933"/>
    <lineage>
        <taxon>Bacteria</taxon>
        <taxon>Bacillati</taxon>
        <taxon>Actinomycetota</taxon>
        <taxon>Actinomycetes</taxon>
        <taxon>Pseudonocardiales</taxon>
        <taxon>Pseudonocardiaceae</taxon>
        <taxon>Streptoalloteichus</taxon>
    </lineage>
</organism>
<evidence type="ECO:0000313" key="3">
    <source>
        <dbReference type="Proteomes" id="UP001205311"/>
    </source>
</evidence>
<protein>
    <submittedName>
        <fullName evidence="2">Anthranilate synthase component 2</fullName>
    </submittedName>
</protein>
<proteinExistence type="predicted"/>
<dbReference type="PANTHER" id="PTHR43235">
    <property type="entry name" value="GLUTAMINE AMIDOTRANSFERASE PB2B2.05-RELATED"/>
    <property type="match status" value="1"/>
</dbReference>
<comment type="caution">
    <text evidence="2">The sequence shown here is derived from an EMBL/GenBank/DDBJ whole genome shotgun (WGS) entry which is preliminary data.</text>
</comment>
<feature type="region of interest" description="Disordered" evidence="1">
    <location>
        <begin position="225"/>
        <end position="249"/>
    </location>
</feature>
<sequence>MASNACDGDGTPVSRPLIGVSTYSEVAGWGVWRRPADLLPRSYSDIVLRAGGVPVLLPPLETGAAEVVRALDGLVLAGGADVDPATYRAKPHPRTTETRPERDSWELGLLRHALDRDLPVLGVCRGMQLLNVGYGGTLRQHLPDDVGHAGHRPAPALFGSTTVRVDPGSGLARWIGPRCAVSCYHHQAVAELGAGLAAVAWAEDGTVEAVEDARRAFVVGVQWHPEQDAETLPDQDQDQDQDRGGAVGEGPASAALRLFAALVEVARTRADTRENR</sequence>
<dbReference type="SUPFAM" id="SSF52317">
    <property type="entry name" value="Class I glutamine amidotransferase-like"/>
    <property type="match status" value="1"/>
</dbReference>
<dbReference type="Gene3D" id="3.40.50.880">
    <property type="match status" value="1"/>
</dbReference>